<dbReference type="EC" id="3.2.1.-" evidence="5"/>
<organism evidence="5 6">
    <name type="scientific">Haloferula rosea</name>
    <dbReference type="NCBI Taxonomy" id="490093"/>
    <lineage>
        <taxon>Bacteria</taxon>
        <taxon>Pseudomonadati</taxon>
        <taxon>Verrucomicrobiota</taxon>
        <taxon>Verrucomicrobiia</taxon>
        <taxon>Verrucomicrobiales</taxon>
        <taxon>Verrucomicrobiaceae</taxon>
        <taxon>Haloferula</taxon>
    </lineage>
</organism>
<accession>A0A934RDN0</accession>
<dbReference type="GO" id="GO:0005975">
    <property type="term" value="P:carbohydrate metabolic process"/>
    <property type="evidence" value="ECO:0007669"/>
    <property type="project" value="InterPro"/>
</dbReference>
<dbReference type="Gene3D" id="2.70.98.10">
    <property type="match status" value="1"/>
</dbReference>
<comment type="caution">
    <text evidence="5">The sequence shown here is derived from an EMBL/GenBank/DDBJ whole genome shotgun (WGS) entry which is preliminary data.</text>
</comment>
<dbReference type="PANTHER" id="PTHR12143">
    <property type="entry name" value="PEPTIDE N-GLYCANASE PNGASE -RELATED"/>
    <property type="match status" value="1"/>
</dbReference>
<dbReference type="InterPro" id="IPR041371">
    <property type="entry name" value="GH92_N"/>
</dbReference>
<dbReference type="AlphaFoldDB" id="A0A934RDN0"/>
<keyword evidence="2" id="KW-0732">Signal</keyword>
<dbReference type="EMBL" id="JAENII010000008">
    <property type="protein sequence ID" value="MBK1827652.1"/>
    <property type="molecule type" value="Genomic_DNA"/>
</dbReference>
<evidence type="ECO:0000259" key="4">
    <source>
        <dbReference type="Pfam" id="PF17678"/>
    </source>
</evidence>
<feature type="compositionally biased region" description="Basic and acidic residues" evidence="1">
    <location>
        <begin position="745"/>
        <end position="754"/>
    </location>
</feature>
<dbReference type="GO" id="GO:0000224">
    <property type="term" value="F:peptide-N4-(N-acetyl-beta-glucosaminyl)asparagine amidase activity"/>
    <property type="evidence" value="ECO:0007669"/>
    <property type="project" value="TreeGrafter"/>
</dbReference>
<feature type="signal peptide" evidence="2">
    <location>
        <begin position="1"/>
        <end position="16"/>
    </location>
</feature>
<sequence>MLRSLLFALLTVSAVAAEKSPVDWIDPQIDTKEPRFFFFSSACRPFGMVNLSPDTKTDHTWKSGYRYYDEKIQCFSHIHGWQIAGLPVMPVAESSNHKDYASKFSHDGEIVKAGYHKIHLDDHGVTAELTSTTRVGFHRYTYQKDEAAHLILDLGRKLMDHEMIDPVAELREDKMAIEGSTTMGPSGRRKKEFTVYYVAEFDHPAEAVGDWKNGKVVVDFGKLGKPLQMKVGLSYTSLEGARRNLAAELPHWDFEKVVQDSYDQWNDWLGRIEVEGGTDAQKTKFYTDLWHAHLGRRIISDVDKSYPDNTGPETVVRKGKRHHYNFDALWGAQWSLNVLWPMAWPELMDDFADTMINMYQNGGMIPRGPSGGNYTFVMIGDPATSFFSAAYHKGIRNWDKQIAFDGLMRNAFPGGIRDHAGYETQKYSNGGGMSYYVNRGYVPLGIPKSQGGHRQGAAQTLEYSYQDWCLAQLARSLDYNEEAELLEKRATNYKNLWDPSIGWMRPRNLDGSWYKNFKPINEQGGFTSPGFVESASAIYTFYIPHDLKGLADLFGSADAMADRLNSNFEKAAPVRFIAEHGNHAISWVDYQNQPSTGLAHVFSHIGKPWLSQYWVREVLDKTFSDITPDGGYNGDEDQGQMGALSALMAIGLFDMTGGAAQNPNFDILAPVFDKVTIKLNPDYHDGGEFTITTKNQSPQNRYIQSAKLNGKSWDSFLLPHSEFEKGGTLELVLGPEPNKAWGTKELPEPRRNGR</sequence>
<dbReference type="InterPro" id="IPR014718">
    <property type="entry name" value="GH-type_carb-bd"/>
</dbReference>
<dbReference type="GO" id="GO:0030246">
    <property type="term" value="F:carbohydrate binding"/>
    <property type="evidence" value="ECO:0007669"/>
    <property type="project" value="InterPro"/>
</dbReference>
<feature type="chain" id="PRO_5037128080" evidence="2">
    <location>
        <begin position="17"/>
        <end position="754"/>
    </location>
</feature>
<dbReference type="SUPFAM" id="SSF48208">
    <property type="entry name" value="Six-hairpin glycosidases"/>
    <property type="match status" value="1"/>
</dbReference>
<dbReference type="InterPro" id="IPR008928">
    <property type="entry name" value="6-hairpin_glycosidase_sf"/>
</dbReference>
<evidence type="ECO:0000256" key="2">
    <source>
        <dbReference type="SAM" id="SignalP"/>
    </source>
</evidence>
<name>A0A934RDN0_9BACT</name>
<dbReference type="GO" id="GO:0005829">
    <property type="term" value="C:cytosol"/>
    <property type="evidence" value="ECO:0007669"/>
    <property type="project" value="TreeGrafter"/>
</dbReference>
<evidence type="ECO:0000256" key="1">
    <source>
        <dbReference type="SAM" id="MobiDB-lite"/>
    </source>
</evidence>
<evidence type="ECO:0000313" key="5">
    <source>
        <dbReference type="EMBL" id="MBK1827652.1"/>
    </source>
</evidence>
<dbReference type="InterPro" id="IPR005887">
    <property type="entry name" value="GH92_a_mannosidase_put"/>
</dbReference>
<dbReference type="InterPro" id="IPR050883">
    <property type="entry name" value="PNGase"/>
</dbReference>
<dbReference type="InterPro" id="IPR012939">
    <property type="entry name" value="Glyco_hydro_92"/>
</dbReference>
<dbReference type="Gene3D" id="1.20.1050.60">
    <property type="entry name" value="alpha-1,2-mannosidase"/>
    <property type="match status" value="1"/>
</dbReference>
<dbReference type="Gene3D" id="1.20.1610.10">
    <property type="entry name" value="alpha-1,2-mannosidases domains"/>
    <property type="match status" value="1"/>
</dbReference>
<feature type="domain" description="Glycosyl hydrolase family 92" evidence="3">
    <location>
        <begin position="240"/>
        <end position="734"/>
    </location>
</feature>
<dbReference type="Pfam" id="PF07971">
    <property type="entry name" value="Glyco_hydro_92"/>
    <property type="match status" value="1"/>
</dbReference>
<dbReference type="Proteomes" id="UP000658278">
    <property type="component" value="Unassembled WGS sequence"/>
</dbReference>
<dbReference type="PANTHER" id="PTHR12143:SF39">
    <property type="entry name" value="SECRETED PROTEIN"/>
    <property type="match status" value="1"/>
</dbReference>
<keyword evidence="5" id="KW-0378">Hydrolase</keyword>
<dbReference type="GO" id="GO:0006516">
    <property type="term" value="P:glycoprotein catabolic process"/>
    <property type="evidence" value="ECO:0007669"/>
    <property type="project" value="TreeGrafter"/>
</dbReference>
<evidence type="ECO:0000313" key="6">
    <source>
        <dbReference type="Proteomes" id="UP000658278"/>
    </source>
</evidence>
<protein>
    <submittedName>
        <fullName evidence="5">GH92 family glycosyl hydrolase</fullName>
        <ecNumber evidence="5">3.2.1.-</ecNumber>
    </submittedName>
</protein>
<feature type="domain" description="Glycosyl hydrolase family 92 N-terminal" evidence="4">
    <location>
        <begin position="24"/>
        <end position="234"/>
    </location>
</feature>
<keyword evidence="6" id="KW-1185">Reference proteome</keyword>
<evidence type="ECO:0000259" key="3">
    <source>
        <dbReference type="Pfam" id="PF07971"/>
    </source>
</evidence>
<feature type="region of interest" description="Disordered" evidence="1">
    <location>
        <begin position="734"/>
        <end position="754"/>
    </location>
</feature>
<dbReference type="GO" id="GO:0016798">
    <property type="term" value="F:hydrolase activity, acting on glycosyl bonds"/>
    <property type="evidence" value="ECO:0007669"/>
    <property type="project" value="UniProtKB-KW"/>
</dbReference>
<dbReference type="NCBIfam" id="TIGR01180">
    <property type="entry name" value="aman2_put"/>
    <property type="match status" value="1"/>
</dbReference>
<gene>
    <name evidence="5" type="ORF">JIN81_11525</name>
</gene>
<keyword evidence="5" id="KW-0326">Glycosidase</keyword>
<reference evidence="5" key="1">
    <citation type="submission" date="2021-01" db="EMBL/GenBank/DDBJ databases">
        <title>Modified the classification status of verrucomicrobia.</title>
        <authorList>
            <person name="Feng X."/>
        </authorList>
    </citation>
    <scope>NUCLEOTIDE SEQUENCE</scope>
    <source>
        <strain evidence="5">KCTC 22201</strain>
    </source>
</reference>
<dbReference type="RefSeq" id="WP_200279415.1">
    <property type="nucleotide sequence ID" value="NZ_JAENII010000008.1"/>
</dbReference>
<dbReference type="Pfam" id="PF17678">
    <property type="entry name" value="Glyco_hydro_92N"/>
    <property type="match status" value="1"/>
</dbReference>
<proteinExistence type="predicted"/>
<dbReference type="Gene3D" id="3.30.2080.10">
    <property type="entry name" value="GH92 mannosidase domain"/>
    <property type="match status" value="1"/>
</dbReference>